<name>W7ESP2_BIPV3</name>
<organism evidence="2 3">
    <name type="scientific">Bipolaris victoriae (strain FI3)</name>
    <name type="common">Victoria blight of oats agent</name>
    <name type="synonym">Cochliobolus victoriae</name>
    <dbReference type="NCBI Taxonomy" id="930091"/>
    <lineage>
        <taxon>Eukaryota</taxon>
        <taxon>Fungi</taxon>
        <taxon>Dikarya</taxon>
        <taxon>Ascomycota</taxon>
        <taxon>Pezizomycotina</taxon>
        <taxon>Dothideomycetes</taxon>
        <taxon>Pleosporomycetidae</taxon>
        <taxon>Pleosporales</taxon>
        <taxon>Pleosporineae</taxon>
        <taxon>Pleosporaceae</taxon>
        <taxon>Bipolaris</taxon>
    </lineage>
</organism>
<dbReference type="EMBL" id="KI968715">
    <property type="protein sequence ID" value="EUN29065.1"/>
    <property type="molecule type" value="Genomic_DNA"/>
</dbReference>
<proteinExistence type="predicted"/>
<evidence type="ECO:0000313" key="3">
    <source>
        <dbReference type="Proteomes" id="UP000054337"/>
    </source>
</evidence>
<reference evidence="2 3" key="1">
    <citation type="journal article" date="2013" name="PLoS Genet.">
        <title>Comparative genome structure, secondary metabolite, and effector coding capacity across Cochliobolus pathogens.</title>
        <authorList>
            <person name="Condon B.J."/>
            <person name="Leng Y."/>
            <person name="Wu D."/>
            <person name="Bushley K.E."/>
            <person name="Ohm R.A."/>
            <person name="Otillar R."/>
            <person name="Martin J."/>
            <person name="Schackwitz W."/>
            <person name="Grimwood J."/>
            <person name="MohdZainudin N."/>
            <person name="Xue C."/>
            <person name="Wang R."/>
            <person name="Manning V.A."/>
            <person name="Dhillon B."/>
            <person name="Tu Z.J."/>
            <person name="Steffenson B.J."/>
            <person name="Salamov A."/>
            <person name="Sun H."/>
            <person name="Lowry S."/>
            <person name="LaButti K."/>
            <person name="Han J."/>
            <person name="Copeland A."/>
            <person name="Lindquist E."/>
            <person name="Barry K."/>
            <person name="Schmutz J."/>
            <person name="Baker S.E."/>
            <person name="Ciuffetti L.M."/>
            <person name="Grigoriev I.V."/>
            <person name="Zhong S."/>
            <person name="Turgeon B.G."/>
        </authorList>
    </citation>
    <scope>NUCLEOTIDE SEQUENCE [LARGE SCALE GENOMIC DNA]</scope>
    <source>
        <strain evidence="2 3">FI3</strain>
    </source>
</reference>
<feature type="compositionally biased region" description="Polar residues" evidence="1">
    <location>
        <begin position="15"/>
        <end position="28"/>
    </location>
</feature>
<evidence type="ECO:0000256" key="1">
    <source>
        <dbReference type="SAM" id="MobiDB-lite"/>
    </source>
</evidence>
<dbReference type="PROSITE" id="PS51257">
    <property type="entry name" value="PROKAR_LIPOPROTEIN"/>
    <property type="match status" value="1"/>
</dbReference>
<keyword evidence="3" id="KW-1185">Reference proteome</keyword>
<feature type="region of interest" description="Disordered" evidence="1">
    <location>
        <begin position="1"/>
        <end position="28"/>
    </location>
</feature>
<evidence type="ECO:0000313" key="2">
    <source>
        <dbReference type="EMBL" id="EUN29065.1"/>
    </source>
</evidence>
<dbReference type="GeneID" id="26259777"/>
<dbReference type="Proteomes" id="UP000054337">
    <property type="component" value="Unassembled WGS sequence"/>
</dbReference>
<gene>
    <name evidence="2" type="ORF">COCVIDRAFT_93861</name>
</gene>
<dbReference type="HOGENOM" id="CLU_2637715_0_0_1"/>
<dbReference type="AlphaFoldDB" id="W7ESP2"/>
<dbReference type="RefSeq" id="XP_014558684.1">
    <property type="nucleotide sequence ID" value="XM_014703198.1"/>
</dbReference>
<accession>W7ESP2</accession>
<protein>
    <submittedName>
        <fullName evidence="2">Uncharacterized protein</fullName>
    </submittedName>
</protein>
<sequence>MARARPGGSAFHPGRTTSTRSEQPPSVASLSACLPAAARPVAHPLAAALPHPPSASALYSLLVPPWKRRTSSRGSAS</sequence>